<dbReference type="HOGENOM" id="CLU_1382549_0_0_11"/>
<evidence type="ECO:0000313" key="3">
    <source>
        <dbReference type="Proteomes" id="UP000019225"/>
    </source>
</evidence>
<reference evidence="2 3" key="1">
    <citation type="journal article" date="2014" name="BMC Genomics">
        <title>Complete genome sequence of producer of the glycopeptide antibiotic Aculeximycin Kutzneria albida DSM 43870T, a representative of minor genus of Pseudonocardiaceae.</title>
        <authorList>
            <person name="Rebets Y."/>
            <person name="Tokovenko B."/>
            <person name="Lushchyk I."/>
            <person name="Ruckert C."/>
            <person name="Zaburannyi N."/>
            <person name="Bechthold A."/>
            <person name="Kalinowski J."/>
            <person name="Luzhetskyy A."/>
        </authorList>
    </citation>
    <scope>NUCLEOTIDE SEQUENCE [LARGE SCALE GENOMIC DNA]</scope>
    <source>
        <strain evidence="2">DSM 43870</strain>
    </source>
</reference>
<dbReference type="EMBL" id="CP007155">
    <property type="protein sequence ID" value="AHH98355.1"/>
    <property type="molecule type" value="Genomic_DNA"/>
</dbReference>
<dbReference type="InterPro" id="IPR001173">
    <property type="entry name" value="Glyco_trans_2-like"/>
</dbReference>
<dbReference type="Gene3D" id="3.90.550.10">
    <property type="entry name" value="Spore Coat Polysaccharide Biosynthesis Protein SpsA, Chain A"/>
    <property type="match status" value="1"/>
</dbReference>
<evidence type="ECO:0000313" key="2">
    <source>
        <dbReference type="EMBL" id="AHH98355.1"/>
    </source>
</evidence>
<dbReference type="RefSeq" id="WP_025358368.1">
    <property type="nucleotide sequence ID" value="NZ_CP007155.1"/>
</dbReference>
<dbReference type="InterPro" id="IPR029044">
    <property type="entry name" value="Nucleotide-diphossugar_trans"/>
</dbReference>
<dbReference type="KEGG" id="kal:KALB_4993"/>
<dbReference type="PATRIC" id="fig|1449976.3.peg.5012"/>
<name>W5WC68_9PSEU</name>
<dbReference type="Pfam" id="PF00535">
    <property type="entry name" value="Glycos_transf_2"/>
    <property type="match status" value="1"/>
</dbReference>
<dbReference type="STRING" id="1449976.KALB_4993"/>
<dbReference type="PANTHER" id="PTHR43685:SF2">
    <property type="entry name" value="GLYCOSYLTRANSFERASE 2-LIKE DOMAIN-CONTAINING PROTEIN"/>
    <property type="match status" value="1"/>
</dbReference>
<evidence type="ECO:0000259" key="1">
    <source>
        <dbReference type="Pfam" id="PF00535"/>
    </source>
</evidence>
<dbReference type="PANTHER" id="PTHR43685">
    <property type="entry name" value="GLYCOSYLTRANSFERASE"/>
    <property type="match status" value="1"/>
</dbReference>
<dbReference type="eggNOG" id="COG1216">
    <property type="taxonomic scope" value="Bacteria"/>
</dbReference>
<accession>W5WC68</accession>
<protein>
    <recommendedName>
        <fullName evidence="1">Glycosyltransferase 2-like domain-containing protein</fullName>
    </recommendedName>
</protein>
<feature type="domain" description="Glycosyltransferase 2-like" evidence="1">
    <location>
        <begin position="31"/>
        <end position="105"/>
    </location>
</feature>
<gene>
    <name evidence="2" type="ORF">KALB_4993</name>
</gene>
<dbReference type="SUPFAM" id="SSF53448">
    <property type="entry name" value="Nucleotide-diphospho-sugar transferases"/>
    <property type="match status" value="1"/>
</dbReference>
<dbReference type="InterPro" id="IPR050834">
    <property type="entry name" value="Glycosyltransf_2"/>
</dbReference>
<keyword evidence="3" id="KW-1185">Reference proteome</keyword>
<dbReference type="Proteomes" id="UP000019225">
    <property type="component" value="Chromosome"/>
</dbReference>
<organism evidence="2 3">
    <name type="scientific">Kutzneria albida DSM 43870</name>
    <dbReference type="NCBI Taxonomy" id="1449976"/>
    <lineage>
        <taxon>Bacteria</taxon>
        <taxon>Bacillati</taxon>
        <taxon>Actinomycetota</taxon>
        <taxon>Actinomycetes</taxon>
        <taxon>Pseudonocardiales</taxon>
        <taxon>Pseudonocardiaceae</taxon>
        <taxon>Kutzneria</taxon>
    </lineage>
</organism>
<dbReference type="AlphaFoldDB" id="W5WC68"/>
<proteinExistence type="predicted"/>
<sequence>MNPSIGLVIPAHPARVRNGMLTRAINSVCVQKLQPSELHVTVDRRREGAAATRNRGLAAVQAKWVAFLDSDDEFLPQHLERLAAHAVETGADMVYPWFEPVGMTDPVGRFGQPFDPVQLRTANYIPVTVLVRTELLRSVGGFRDRFDPAVLATCEDWGAWLALVDAGARIVHLPERTWKWHQHGGRTSGRAVQGDAA</sequence>